<dbReference type="AlphaFoldDB" id="Q1IID2"/>
<dbReference type="eggNOG" id="ENOG5033EPG">
    <property type="taxonomic scope" value="Bacteria"/>
</dbReference>
<dbReference type="STRING" id="204669.Acid345_4368"/>
<keyword evidence="2" id="KW-1185">Reference proteome</keyword>
<dbReference type="EnsemblBacteria" id="ABF43368">
    <property type="protein sequence ID" value="ABF43368"/>
    <property type="gene ID" value="Acid345_4368"/>
</dbReference>
<reference evidence="1 2" key="1">
    <citation type="journal article" date="2009" name="Appl. Environ. Microbiol.">
        <title>Three genomes from the phylum Acidobacteria provide insight into the lifestyles of these microorganisms in soils.</title>
        <authorList>
            <person name="Ward N.L."/>
            <person name="Challacombe J.F."/>
            <person name="Janssen P.H."/>
            <person name="Henrissat B."/>
            <person name="Coutinho P.M."/>
            <person name="Wu M."/>
            <person name="Xie G."/>
            <person name="Haft D.H."/>
            <person name="Sait M."/>
            <person name="Badger J."/>
            <person name="Barabote R.D."/>
            <person name="Bradley B."/>
            <person name="Brettin T.S."/>
            <person name="Brinkac L.M."/>
            <person name="Bruce D."/>
            <person name="Creasy T."/>
            <person name="Daugherty S.C."/>
            <person name="Davidsen T.M."/>
            <person name="DeBoy R.T."/>
            <person name="Detter J.C."/>
            <person name="Dodson R.J."/>
            <person name="Durkin A.S."/>
            <person name="Ganapathy A."/>
            <person name="Gwinn-Giglio M."/>
            <person name="Han C.S."/>
            <person name="Khouri H."/>
            <person name="Kiss H."/>
            <person name="Kothari S.P."/>
            <person name="Madupu R."/>
            <person name="Nelson K.E."/>
            <person name="Nelson W.C."/>
            <person name="Paulsen I."/>
            <person name="Penn K."/>
            <person name="Ren Q."/>
            <person name="Rosovitz M.J."/>
            <person name="Selengut J.D."/>
            <person name="Shrivastava S."/>
            <person name="Sullivan S.A."/>
            <person name="Tapia R."/>
            <person name="Thompson L.S."/>
            <person name="Watkins K.L."/>
            <person name="Yang Q."/>
            <person name="Yu C."/>
            <person name="Zafar N."/>
            <person name="Zhou L."/>
            <person name="Kuske C.R."/>
        </authorList>
    </citation>
    <scope>NUCLEOTIDE SEQUENCE [LARGE SCALE GENOMIC DNA]</scope>
    <source>
        <strain evidence="1 2">Ellin345</strain>
    </source>
</reference>
<evidence type="ECO:0000313" key="2">
    <source>
        <dbReference type="Proteomes" id="UP000002432"/>
    </source>
</evidence>
<evidence type="ECO:0008006" key="3">
    <source>
        <dbReference type="Google" id="ProtNLM"/>
    </source>
</evidence>
<evidence type="ECO:0000313" key="1">
    <source>
        <dbReference type="EMBL" id="ABF43368.1"/>
    </source>
</evidence>
<dbReference type="Proteomes" id="UP000002432">
    <property type="component" value="Chromosome"/>
</dbReference>
<gene>
    <name evidence="1" type="ordered locus">Acid345_4368</name>
</gene>
<organism evidence="1 2">
    <name type="scientific">Koribacter versatilis (strain Ellin345)</name>
    <dbReference type="NCBI Taxonomy" id="204669"/>
    <lineage>
        <taxon>Bacteria</taxon>
        <taxon>Pseudomonadati</taxon>
        <taxon>Acidobacteriota</taxon>
        <taxon>Terriglobia</taxon>
        <taxon>Terriglobales</taxon>
        <taxon>Candidatus Korobacteraceae</taxon>
        <taxon>Candidatus Korobacter</taxon>
    </lineage>
</organism>
<dbReference type="RefSeq" id="WP_011525165.1">
    <property type="nucleotide sequence ID" value="NC_008009.1"/>
</dbReference>
<dbReference type="HOGENOM" id="CLU_324860_0_0_0"/>
<accession>Q1IID2</accession>
<dbReference type="EMBL" id="CP000360">
    <property type="protein sequence ID" value="ABF43368.1"/>
    <property type="molecule type" value="Genomic_DNA"/>
</dbReference>
<protein>
    <recommendedName>
        <fullName evidence="3">Pectate lyase superfamily protein domain-containing protein</fullName>
    </recommendedName>
</protein>
<dbReference type="KEGG" id="aba:Acid345_4368"/>
<dbReference type="Gene3D" id="2.160.20.10">
    <property type="entry name" value="Single-stranded right-handed beta-helix, Pectin lyase-like"/>
    <property type="match status" value="1"/>
</dbReference>
<name>Q1IID2_KORVE</name>
<dbReference type="OrthoDB" id="123516at2"/>
<dbReference type="InterPro" id="IPR011050">
    <property type="entry name" value="Pectin_lyase_fold/virulence"/>
</dbReference>
<dbReference type="InterPro" id="IPR012334">
    <property type="entry name" value="Pectin_lyas_fold"/>
</dbReference>
<sequence length="888" mass="91648">MKRFGWVLISLCLVWVVRGWSAGPGLTRVQDTMYRADGSVASGTLTITWPEFTTADGAAVAAGSMTVAIGARGAVDVSLAPNAGAVPAGTFYKVVTRDTAGVTASEYWVVPATKTTTLAIIRTEMMPPNVAAQAATKAYVDLVAMHKAGDESVSGVKSFAQSPGVPSPQNTADAASKGYVDATANAALTGVARTATANTFTQQQSMADVVVGGSSPTYIDVRWFGVKGDGKFISDAAMTAGSAALASAMGRFTCPTDVGRTIWVQGAGTSGATLQTTIASCTDSNHVTLAAQAVTTIAPLSVSDGAMTSGSKVLTSASAKFSAAMVGYTIYVPGAAANGGVLQTTVASFTDASHVNLTAAAANTTSNATVSFLFQAVIGTDDTAAIQSAIDTAKTRCNAGGGTWNLCPTLLFPAANYVVSGTLQYKSVPWQGMGPLKTSLLWVGATGGTMVTVPAGYAGGASWGGIKGVQLRMGTNWPKTHIEFDAAVDAGFFLEEDGFLGASGNSIELTQGFVNLHWQKLRWDSIAGYMVRFASAAPCYVASSAVIDRFTADLSPLNNPLPPTNPLGYFLIDNTPANCGQPRTKYKFSDARIENNAVPFANSGAIVALVNTTATGNNGFPVDVTIENITGQNPAWSTVGTSAPMGLYCNVPTDCNTAIVHVRDLHMTGWASAFVVQPPSADFGYGWWPKCAGNCDLSSLDMNMTSTPRITAGNTLINDYVTLQANGKVLQSRDTNHNSAATNYPEFDLDVAGKLQWYAGNSNTSDTNLYRGSAGVLKSDQQISAAGGLIGGFAAVTFSATPAFDFSKGDTQMITLTGNVTSSTLTNAAAGQRLLFIVCQDATGSRTFAWPASVKGGGVIGASSGKCSVQEFVWDGSAARAVGAVVVN</sequence>
<proteinExistence type="predicted"/>
<dbReference type="SUPFAM" id="SSF51126">
    <property type="entry name" value="Pectin lyase-like"/>
    <property type="match status" value="1"/>
</dbReference>